<feature type="domain" description="Transcription factor CBF/NF-Y/archaeal histone" evidence="4">
    <location>
        <begin position="64"/>
        <end position="126"/>
    </location>
</feature>
<dbReference type="InterPro" id="IPR050568">
    <property type="entry name" value="Transcr_DNA_Rep_Reg"/>
</dbReference>
<evidence type="ECO:0000256" key="3">
    <source>
        <dbReference type="SAM" id="MobiDB-lite"/>
    </source>
</evidence>
<comment type="caution">
    <text evidence="5">The sequence shown here is derived from an EMBL/GenBank/DDBJ whole genome shotgun (WGS) entry which is preliminary data.</text>
</comment>
<evidence type="ECO:0000313" key="5">
    <source>
        <dbReference type="EMBL" id="KAJ4482461.1"/>
    </source>
</evidence>
<dbReference type="InterPro" id="IPR003958">
    <property type="entry name" value="CBFA_NFYB_domain"/>
</dbReference>
<dbReference type="AlphaFoldDB" id="A0A9W9AGS5"/>
<dbReference type="OrthoDB" id="636685at2759"/>
<dbReference type="PANTHER" id="PTHR10252">
    <property type="entry name" value="HISTONE-LIKE TRANSCRIPTION FACTOR CCAAT-RELATED"/>
    <property type="match status" value="1"/>
</dbReference>
<dbReference type="EMBL" id="JAOTPV010000005">
    <property type="protein sequence ID" value="KAJ4482461.1"/>
    <property type="molecule type" value="Genomic_DNA"/>
</dbReference>
<evidence type="ECO:0000313" key="6">
    <source>
        <dbReference type="Proteomes" id="UP001150266"/>
    </source>
</evidence>
<protein>
    <recommendedName>
        <fullName evidence="4">Transcription factor CBF/NF-Y/archaeal histone domain-containing protein</fullName>
    </recommendedName>
</protein>
<feature type="region of interest" description="Disordered" evidence="3">
    <location>
        <begin position="1"/>
        <end position="58"/>
    </location>
</feature>
<organism evidence="5 6">
    <name type="scientific">Lentinula aciculospora</name>
    <dbReference type="NCBI Taxonomy" id="153920"/>
    <lineage>
        <taxon>Eukaryota</taxon>
        <taxon>Fungi</taxon>
        <taxon>Dikarya</taxon>
        <taxon>Basidiomycota</taxon>
        <taxon>Agaricomycotina</taxon>
        <taxon>Agaricomycetes</taxon>
        <taxon>Agaricomycetidae</taxon>
        <taxon>Agaricales</taxon>
        <taxon>Marasmiineae</taxon>
        <taxon>Omphalotaceae</taxon>
        <taxon>Lentinula</taxon>
    </lineage>
</organism>
<dbReference type="Proteomes" id="UP001150266">
    <property type="component" value="Unassembled WGS sequence"/>
</dbReference>
<comment type="subcellular location">
    <subcellularLocation>
        <location evidence="1">Nucleus</location>
    </subcellularLocation>
</comment>
<name>A0A9W9AGS5_9AGAR</name>
<feature type="compositionally biased region" description="Basic and acidic residues" evidence="3">
    <location>
        <begin position="29"/>
        <end position="43"/>
    </location>
</feature>
<evidence type="ECO:0000256" key="1">
    <source>
        <dbReference type="ARBA" id="ARBA00004123"/>
    </source>
</evidence>
<keyword evidence="2" id="KW-0539">Nucleus</keyword>
<dbReference type="Pfam" id="PF00808">
    <property type="entry name" value="CBFD_NFYB_HMF"/>
    <property type="match status" value="1"/>
</dbReference>
<sequence>MSDSLNSESTHEHPGINFENLLENEEEHPEEHVNADIVHEGVPKKRRDRKDTAPLVRDSGKSLLPFSRVQKIIKADKDIPMIARDATFLISLAAEEFIKRLCQAGQKAAEKERRATVQHKDLATVVRRADEFMFLDGEH</sequence>
<proteinExistence type="predicted"/>
<dbReference type="InterPro" id="IPR009072">
    <property type="entry name" value="Histone-fold"/>
</dbReference>
<dbReference type="CDD" id="cd23645">
    <property type="entry name" value="HFD_Dpb3-like"/>
    <property type="match status" value="1"/>
</dbReference>
<dbReference type="PANTHER" id="PTHR10252:SF54">
    <property type="entry name" value="CHROMATIN ACCESSIBILITY COMPLEX PROTEIN 1"/>
    <property type="match status" value="1"/>
</dbReference>
<accession>A0A9W9AGS5</accession>
<gene>
    <name evidence="5" type="ORF">J3R30DRAFT_2177400</name>
</gene>
<dbReference type="SUPFAM" id="SSF47113">
    <property type="entry name" value="Histone-fold"/>
    <property type="match status" value="1"/>
</dbReference>
<reference evidence="5" key="1">
    <citation type="submission" date="2022-08" db="EMBL/GenBank/DDBJ databases">
        <title>A Global Phylogenomic Analysis of the Shiitake Genus Lentinula.</title>
        <authorList>
            <consortium name="DOE Joint Genome Institute"/>
            <person name="Sierra-Patev S."/>
            <person name="Min B."/>
            <person name="Naranjo-Ortiz M."/>
            <person name="Looney B."/>
            <person name="Konkel Z."/>
            <person name="Slot J.C."/>
            <person name="Sakamoto Y."/>
            <person name="Steenwyk J.L."/>
            <person name="Rokas A."/>
            <person name="Carro J."/>
            <person name="Camarero S."/>
            <person name="Ferreira P."/>
            <person name="Molpeceres G."/>
            <person name="Ruiz-Duenas F.J."/>
            <person name="Serrano A."/>
            <person name="Henrissat B."/>
            <person name="Drula E."/>
            <person name="Hughes K.W."/>
            <person name="Mata J.L."/>
            <person name="Ishikawa N.K."/>
            <person name="Vargas-Isla R."/>
            <person name="Ushijima S."/>
            <person name="Smith C.A."/>
            <person name="Ahrendt S."/>
            <person name="Andreopoulos W."/>
            <person name="He G."/>
            <person name="Labutti K."/>
            <person name="Lipzen A."/>
            <person name="Ng V."/>
            <person name="Riley R."/>
            <person name="Sandor L."/>
            <person name="Barry K."/>
            <person name="Martinez A.T."/>
            <person name="Xiao Y."/>
            <person name="Gibbons J.G."/>
            <person name="Terashima K."/>
            <person name="Grigoriev I.V."/>
            <person name="Hibbett D.S."/>
        </authorList>
    </citation>
    <scope>NUCLEOTIDE SEQUENCE</scope>
    <source>
        <strain evidence="5">JLM2183</strain>
    </source>
</reference>
<keyword evidence="6" id="KW-1185">Reference proteome</keyword>
<dbReference type="GO" id="GO:0005634">
    <property type="term" value="C:nucleus"/>
    <property type="evidence" value="ECO:0007669"/>
    <property type="project" value="UniProtKB-SubCell"/>
</dbReference>
<evidence type="ECO:0000259" key="4">
    <source>
        <dbReference type="Pfam" id="PF00808"/>
    </source>
</evidence>
<evidence type="ECO:0000256" key="2">
    <source>
        <dbReference type="ARBA" id="ARBA00023242"/>
    </source>
</evidence>
<dbReference type="GO" id="GO:0046982">
    <property type="term" value="F:protein heterodimerization activity"/>
    <property type="evidence" value="ECO:0007669"/>
    <property type="project" value="InterPro"/>
</dbReference>
<dbReference type="Gene3D" id="1.10.20.10">
    <property type="entry name" value="Histone, subunit A"/>
    <property type="match status" value="1"/>
</dbReference>